<sequence>MSAEELEDARKEILKQFGPDIRFADLTPKDVYVYESAPSSPPKQALALPAPSADDGPTISLGQFKGNISTRLPDPESEDVSMESPSPIRAIPLPEAGPMQSTSMEPEEGTPEYIRRQFFPNLAPNDPSVAWIEGIPDRPSTGDPGLRFDLTGTPIPPELSRTLPVHLGLHHHAEGTHAGYTLEDVFLLSRSTVPAQRAGMLGVLNSIVIKLSKHSIAELIGQESSLRKRALAVAVEAMSERGSVGVRAVELLWSSVVTWDSDSKRIDGIELKDPSDDSLDALPLEYVLKQISEDFETGALPSESLYELLVVVDRMARHSNFAAMAIIDAPKLIPNLLKRFLLLSSTADTQPNPFAIEVLITLSQSSRRNASMVADSAPALLRFIVILPDSSLYTEPLATSLLVNTLRLYRTLASYGFCSQLATTAYEQFARLTRFVLSSPSTTSQLRQAWLGLIETWMVCAVDPHNTTPDHDILWSQVVGWEWDREISDLRPLLDGDDHVTWAALWRAEAAWLEGCSVNGVKGGEAEKALAIKRLRDGFEHGVERRVVERVGQDLGTLLNSISLEDTKRLDTWEKLAQASNVLGSAIRLWLACLPPLLVGPIDLPPFFLPIPQISVVCAQLTTHPLWTAVDSSSLPRAARVYIRSLSTLLCSYLYLSKASPGVPPALWLAQASSIICRLRPGDEDQAVFILNSMSQMITGDVIQLFGWSGNFSPAGQNGLAAILPILTYSVEHVSTRISPLWASPYSIKRSDTLRLPHADDAKNNFALPLPKDWIFFPLDHLLRSGQTEVFNSLPSSWNYSETDITRATLLLAKIHRHALATYQLSAFTLSREETVFSCMKVFMLEHDQQQQTSVQDVFRDSSVTRLMEDLLEPFTLTASTSHNEVPQHTLEQVSKRFLGEGTPFYQYYTDFVALYDSISFSHPLFARLLLPPLSMRYPMDYRKFLWADFNHILRTIRVPLESVITSGLQEYLWPLEDNPEVLSAYLRSLIKGQTEGMIRFTAVHHVACNIWPDLRRADGNDERAVKLLQAVVGQGGSDAVRDVVLYRQSHDEENVVEPPRCFEGLQEVKSGRSAFAALCGREVEERLGPLLA</sequence>
<keyword evidence="2" id="KW-1185">Reference proteome</keyword>
<protein>
    <submittedName>
        <fullName evidence="1">Uncharacterized protein</fullName>
    </submittedName>
</protein>
<accession>A0ACB8U2R9</accession>
<evidence type="ECO:0000313" key="2">
    <source>
        <dbReference type="Proteomes" id="UP001055072"/>
    </source>
</evidence>
<dbReference type="EMBL" id="MU274913">
    <property type="protein sequence ID" value="KAI0088617.1"/>
    <property type="molecule type" value="Genomic_DNA"/>
</dbReference>
<comment type="caution">
    <text evidence="1">The sequence shown here is derived from an EMBL/GenBank/DDBJ whole genome shotgun (WGS) entry which is preliminary data.</text>
</comment>
<name>A0ACB8U2R9_9APHY</name>
<dbReference type="Proteomes" id="UP001055072">
    <property type="component" value="Unassembled WGS sequence"/>
</dbReference>
<organism evidence="1 2">
    <name type="scientific">Irpex rosettiformis</name>
    <dbReference type="NCBI Taxonomy" id="378272"/>
    <lineage>
        <taxon>Eukaryota</taxon>
        <taxon>Fungi</taxon>
        <taxon>Dikarya</taxon>
        <taxon>Basidiomycota</taxon>
        <taxon>Agaricomycotina</taxon>
        <taxon>Agaricomycetes</taxon>
        <taxon>Polyporales</taxon>
        <taxon>Irpicaceae</taxon>
        <taxon>Irpex</taxon>
    </lineage>
</organism>
<proteinExistence type="predicted"/>
<evidence type="ECO:0000313" key="1">
    <source>
        <dbReference type="EMBL" id="KAI0088617.1"/>
    </source>
</evidence>
<gene>
    <name evidence="1" type="ORF">BDY19DRAFT_890806</name>
</gene>
<reference evidence="1" key="1">
    <citation type="journal article" date="2021" name="Environ. Microbiol.">
        <title>Gene family expansions and transcriptome signatures uncover fungal adaptations to wood decay.</title>
        <authorList>
            <person name="Hage H."/>
            <person name="Miyauchi S."/>
            <person name="Viragh M."/>
            <person name="Drula E."/>
            <person name="Min B."/>
            <person name="Chaduli D."/>
            <person name="Navarro D."/>
            <person name="Favel A."/>
            <person name="Norest M."/>
            <person name="Lesage-Meessen L."/>
            <person name="Balint B."/>
            <person name="Merenyi Z."/>
            <person name="de Eugenio L."/>
            <person name="Morin E."/>
            <person name="Martinez A.T."/>
            <person name="Baldrian P."/>
            <person name="Stursova M."/>
            <person name="Martinez M.J."/>
            <person name="Novotny C."/>
            <person name="Magnuson J.K."/>
            <person name="Spatafora J.W."/>
            <person name="Maurice S."/>
            <person name="Pangilinan J."/>
            <person name="Andreopoulos W."/>
            <person name="LaButti K."/>
            <person name="Hundley H."/>
            <person name="Na H."/>
            <person name="Kuo A."/>
            <person name="Barry K."/>
            <person name="Lipzen A."/>
            <person name="Henrissat B."/>
            <person name="Riley R."/>
            <person name="Ahrendt S."/>
            <person name="Nagy L.G."/>
            <person name="Grigoriev I.V."/>
            <person name="Martin F."/>
            <person name="Rosso M.N."/>
        </authorList>
    </citation>
    <scope>NUCLEOTIDE SEQUENCE</scope>
    <source>
        <strain evidence="1">CBS 384.51</strain>
    </source>
</reference>